<evidence type="ECO:0000313" key="2">
    <source>
        <dbReference type="Proteomes" id="UP001164803"/>
    </source>
</evidence>
<organism evidence="1 2">
    <name type="scientific">Alicyclobacillus dauci</name>
    <dbReference type="NCBI Taxonomy" id="1475485"/>
    <lineage>
        <taxon>Bacteria</taxon>
        <taxon>Bacillati</taxon>
        <taxon>Bacillota</taxon>
        <taxon>Bacilli</taxon>
        <taxon>Bacillales</taxon>
        <taxon>Alicyclobacillaceae</taxon>
        <taxon>Alicyclobacillus</taxon>
    </lineage>
</organism>
<reference evidence="1" key="1">
    <citation type="submission" date="2022-08" db="EMBL/GenBank/DDBJ databases">
        <title>Alicyclobacillus dauci DSM2870, complete genome.</title>
        <authorList>
            <person name="Wang Q."/>
            <person name="Cai R."/>
            <person name="Wang Z."/>
        </authorList>
    </citation>
    <scope>NUCLEOTIDE SEQUENCE</scope>
    <source>
        <strain evidence="1">DSM 28700</strain>
    </source>
</reference>
<dbReference type="RefSeq" id="WP_268041896.1">
    <property type="nucleotide sequence ID" value="NZ_CP104064.1"/>
</dbReference>
<proteinExistence type="predicted"/>
<sequence>MDQIGRKIYYELSTGNVILDTGERQGSVVETTEEQDFQMYAALQKYQQNAVGVLQLSFGDYAQNFATYPYHVDITQTPPAIAWDTANPIGATLADVQTAKIAQLRNMYNQTLAAGFNVTIGSTQYTFGWTTDDITHMDATQNAVAKGFLTFPVQYADVNGSPVSIPDQTTLDSIESTATKFMTAQHQQVLNLIGQVQSPTATTSSVNAIQWTPATY</sequence>
<accession>A0ABY6YXV3</accession>
<keyword evidence="2" id="KW-1185">Reference proteome</keyword>
<name>A0ABY6YXV3_9BACL</name>
<evidence type="ECO:0008006" key="3">
    <source>
        <dbReference type="Google" id="ProtNLM"/>
    </source>
</evidence>
<gene>
    <name evidence="1" type="ORF">NZD86_12040</name>
</gene>
<dbReference type="Proteomes" id="UP001164803">
    <property type="component" value="Chromosome"/>
</dbReference>
<evidence type="ECO:0000313" key="1">
    <source>
        <dbReference type="EMBL" id="WAH35058.1"/>
    </source>
</evidence>
<dbReference type="EMBL" id="CP104064">
    <property type="protein sequence ID" value="WAH35058.1"/>
    <property type="molecule type" value="Genomic_DNA"/>
</dbReference>
<protein>
    <recommendedName>
        <fullName evidence="3">DUF4376 domain-containing protein</fullName>
    </recommendedName>
</protein>